<organism evidence="3 4">
    <name type="scientific">Tolypothrix tenuis PCC 7101</name>
    <dbReference type="NCBI Taxonomy" id="231146"/>
    <lineage>
        <taxon>Bacteria</taxon>
        <taxon>Bacillati</taxon>
        <taxon>Cyanobacteriota</taxon>
        <taxon>Cyanophyceae</taxon>
        <taxon>Nostocales</taxon>
        <taxon>Tolypothrichaceae</taxon>
        <taxon>Tolypothrix</taxon>
    </lineage>
</organism>
<sequence length="262" mass="29039">MTITPQLFIKIFKQLLKFLPLPMPSAYLLVSHGSRDPRPEIAMQQLAGLMRDKLRNSNNQEPLLDVGYLELSPEPLHEQIKKFGEQALAAGCDRINILPIFLLPGVHVMKDIPDEIALAQQALGQDMKIELKPYLGSNPNLQTLLAQQIAEKKTAAWILLAHGSRRPNSLEPVEAMAQNLAAITAYWAVPPSLESRVKELIAVSKWEIAILPYFLFAGGITDAIAQSIETLKLQFPLVNFHMAQPLGASTKLAELIGDLIDR</sequence>
<dbReference type="Gene3D" id="3.40.50.1400">
    <property type="match status" value="2"/>
</dbReference>
<protein>
    <submittedName>
        <fullName evidence="3">Cobalamin biosynthesis CbiX protein</fullName>
    </submittedName>
</protein>
<dbReference type="PANTHER" id="PTHR33542:SF3">
    <property type="entry name" value="SIROHYDROCHLORIN FERROCHELATASE, CHLOROPLASTIC"/>
    <property type="match status" value="1"/>
</dbReference>
<evidence type="ECO:0000256" key="2">
    <source>
        <dbReference type="ARBA" id="ARBA00023239"/>
    </source>
</evidence>
<dbReference type="SUPFAM" id="SSF53800">
    <property type="entry name" value="Chelatase"/>
    <property type="match status" value="1"/>
</dbReference>
<keyword evidence="1" id="KW-0479">Metal-binding</keyword>
<dbReference type="InterPro" id="IPR050963">
    <property type="entry name" value="Sirohydro_Cobaltochel/CbiX"/>
</dbReference>
<proteinExistence type="predicted"/>
<dbReference type="Pfam" id="PF01903">
    <property type="entry name" value="CbiX"/>
    <property type="match status" value="2"/>
</dbReference>
<evidence type="ECO:0000313" key="3">
    <source>
        <dbReference type="EMBL" id="BAY98539.1"/>
    </source>
</evidence>
<dbReference type="CDD" id="cd03416">
    <property type="entry name" value="CbiX_SirB_N"/>
    <property type="match status" value="1"/>
</dbReference>
<reference evidence="3 4" key="1">
    <citation type="submission" date="2017-06" db="EMBL/GenBank/DDBJ databases">
        <title>Genome sequencing of cyanobaciteial culture collection at National Institute for Environmental Studies (NIES).</title>
        <authorList>
            <person name="Hirose Y."/>
            <person name="Shimura Y."/>
            <person name="Fujisawa T."/>
            <person name="Nakamura Y."/>
            <person name="Kawachi M."/>
        </authorList>
    </citation>
    <scope>NUCLEOTIDE SEQUENCE [LARGE SCALE GENOMIC DNA]</scope>
    <source>
        <strain evidence="3 4">NIES-37</strain>
    </source>
</reference>
<evidence type="ECO:0000256" key="1">
    <source>
        <dbReference type="ARBA" id="ARBA00022723"/>
    </source>
</evidence>
<dbReference type="InterPro" id="IPR002762">
    <property type="entry name" value="CbiX-like"/>
</dbReference>
<evidence type="ECO:0000313" key="4">
    <source>
        <dbReference type="Proteomes" id="UP000218785"/>
    </source>
</evidence>
<dbReference type="PANTHER" id="PTHR33542">
    <property type="entry name" value="SIROHYDROCHLORIN FERROCHELATASE, CHLOROPLASTIC"/>
    <property type="match status" value="1"/>
</dbReference>
<dbReference type="GO" id="GO:0016829">
    <property type="term" value="F:lyase activity"/>
    <property type="evidence" value="ECO:0007669"/>
    <property type="project" value="UniProtKB-KW"/>
</dbReference>
<name>A0A1Z4MYK7_9CYAN</name>
<keyword evidence="4" id="KW-1185">Reference proteome</keyword>
<gene>
    <name evidence="3" type="ORF">NIES37_24890</name>
</gene>
<dbReference type="EMBL" id="AP018248">
    <property type="protein sequence ID" value="BAY98539.1"/>
    <property type="molecule type" value="Genomic_DNA"/>
</dbReference>
<keyword evidence="2" id="KW-0456">Lyase</keyword>
<dbReference type="AlphaFoldDB" id="A0A1Z4MYK7"/>
<dbReference type="GO" id="GO:0046872">
    <property type="term" value="F:metal ion binding"/>
    <property type="evidence" value="ECO:0007669"/>
    <property type="project" value="UniProtKB-KW"/>
</dbReference>
<dbReference type="Proteomes" id="UP000218785">
    <property type="component" value="Chromosome"/>
</dbReference>
<accession>A0A1Z4MYK7</accession>
<dbReference type="KEGG" id="ttq:NIES37_24890"/>